<dbReference type="OrthoDB" id="10564610at2759"/>
<sequence length="220" mass="25588">MCWNFESSLLMGSWGVIVSSYAIIRNASYRDRWTGWFLLITSTMQFVDTVFWYDHKINGLETCSNLNKYTSKYFIHLVLSAELLAAVIAAGKMGNFMKKYHYIPNILGAIRVANPFERCTTLSPQGHILWFGTQIKWHWSILFLIAVDWPLLFMKPFIAGLSYVSLISGVWLYSTLYTDAFGSNWCFLSTFCSILLLFDPFIFGRFFPEKKQKVEQKRKN</sequence>
<name>A0A9Q0REK4_ANAIG</name>
<proteinExistence type="predicted"/>
<protein>
    <submittedName>
        <fullName evidence="2">Uncharacterized protein</fullName>
    </submittedName>
</protein>
<gene>
    <name evidence="2" type="ORF">M0811_05551</name>
</gene>
<feature type="transmembrane region" description="Helical" evidence="1">
    <location>
        <begin position="6"/>
        <end position="24"/>
    </location>
</feature>
<feature type="transmembrane region" description="Helical" evidence="1">
    <location>
        <begin position="73"/>
        <end position="91"/>
    </location>
</feature>
<reference evidence="2" key="1">
    <citation type="submission" date="2022-10" db="EMBL/GenBank/DDBJ databases">
        <title>Novel sulphate-reducing endosymbionts in the free-living metamonad Anaeramoeba.</title>
        <authorList>
            <person name="Jerlstrom-Hultqvist J."/>
            <person name="Cepicka I."/>
            <person name="Gallot-Lavallee L."/>
            <person name="Salas-Leiva D."/>
            <person name="Curtis B.A."/>
            <person name="Zahonova K."/>
            <person name="Pipaliya S."/>
            <person name="Dacks J."/>
            <person name="Roger A.J."/>
        </authorList>
    </citation>
    <scope>NUCLEOTIDE SEQUENCE</scope>
    <source>
        <strain evidence="2">BMAN</strain>
    </source>
</reference>
<keyword evidence="1" id="KW-1133">Transmembrane helix</keyword>
<comment type="caution">
    <text evidence="2">The sequence shown here is derived from an EMBL/GenBank/DDBJ whole genome shotgun (WGS) entry which is preliminary data.</text>
</comment>
<evidence type="ECO:0000313" key="3">
    <source>
        <dbReference type="Proteomes" id="UP001149090"/>
    </source>
</evidence>
<keyword evidence="3" id="KW-1185">Reference proteome</keyword>
<feature type="transmembrane region" description="Helical" evidence="1">
    <location>
        <begin position="36"/>
        <end position="53"/>
    </location>
</feature>
<keyword evidence="1" id="KW-0472">Membrane</keyword>
<dbReference type="Proteomes" id="UP001149090">
    <property type="component" value="Unassembled WGS sequence"/>
</dbReference>
<dbReference type="AlphaFoldDB" id="A0A9Q0REK4"/>
<dbReference type="EMBL" id="JAPDFW010000056">
    <property type="protein sequence ID" value="KAJ5077861.1"/>
    <property type="molecule type" value="Genomic_DNA"/>
</dbReference>
<feature type="transmembrane region" description="Helical" evidence="1">
    <location>
        <begin position="182"/>
        <end position="203"/>
    </location>
</feature>
<organism evidence="2 3">
    <name type="scientific">Anaeramoeba ignava</name>
    <name type="common">Anaerobic marine amoeba</name>
    <dbReference type="NCBI Taxonomy" id="1746090"/>
    <lineage>
        <taxon>Eukaryota</taxon>
        <taxon>Metamonada</taxon>
        <taxon>Anaeramoebidae</taxon>
        <taxon>Anaeramoeba</taxon>
    </lineage>
</organism>
<keyword evidence="1" id="KW-0812">Transmembrane</keyword>
<accession>A0A9Q0REK4</accession>
<evidence type="ECO:0000313" key="2">
    <source>
        <dbReference type="EMBL" id="KAJ5077861.1"/>
    </source>
</evidence>
<evidence type="ECO:0000256" key="1">
    <source>
        <dbReference type="SAM" id="Phobius"/>
    </source>
</evidence>